<organism evidence="1 2">
    <name type="scientific">Corynebacterium curieae</name>
    <dbReference type="NCBI Taxonomy" id="2913500"/>
    <lineage>
        <taxon>Bacteria</taxon>
        <taxon>Bacillati</taxon>
        <taxon>Actinomycetota</taxon>
        <taxon>Actinomycetes</taxon>
        <taxon>Mycobacteriales</taxon>
        <taxon>Corynebacteriaceae</taxon>
        <taxon>Corynebacterium</taxon>
    </lineage>
</organism>
<dbReference type="RefSeq" id="WP_269947044.1">
    <property type="nucleotide sequence ID" value="NZ_JAKMUU010000009.1"/>
</dbReference>
<sequence>MKINSDILLEILKDRHDSYLIGYRWRFKSVNAAFAQRRKLLKKINAESESIIVHSISTDNEISLEKLALSIVSKTPPIPSQVSIYFFASPTEVELFIAAHHSLLDGTAFWNIVRELMLGKSCDTPSLLEELRLSKSELSTLERARALIQPTRDRLQWTSITIRNPHSKYISAEILMDIATSLSETLNLKSIVSPKRLSDDGARYTESRVEYEPLIDDDARQSGQGSLTLDVFPILYPLPAMEPLGAYPLLRRTDCDCLIEELGRDVKISATAKEQSMEKEAIKVIYDILTPMLGCR</sequence>
<dbReference type="AlphaFoldDB" id="A0A9X3MBQ2"/>
<dbReference type="Proteomes" id="UP001146430">
    <property type="component" value="Unassembled WGS sequence"/>
</dbReference>
<comment type="caution">
    <text evidence="1">The sequence shown here is derived from an EMBL/GenBank/DDBJ whole genome shotgun (WGS) entry which is preliminary data.</text>
</comment>
<protein>
    <submittedName>
        <fullName evidence="1">Uncharacterized protein</fullName>
    </submittedName>
</protein>
<reference evidence="1" key="1">
    <citation type="submission" date="2022-02" db="EMBL/GenBank/DDBJ databases">
        <title>Corynebacterium sp. from urogenital microbiome.</title>
        <authorList>
            <person name="Cappelli E.A."/>
            <person name="Ribeiro T.G."/>
            <person name="Peixe L."/>
        </authorList>
    </citation>
    <scope>NUCLEOTIDE SEQUENCE</scope>
    <source>
        <strain evidence="1">C8Ua_181</strain>
    </source>
</reference>
<proteinExistence type="predicted"/>
<accession>A0A9X3MBQ2</accession>
<evidence type="ECO:0000313" key="1">
    <source>
        <dbReference type="EMBL" id="MCZ9307946.1"/>
    </source>
</evidence>
<dbReference type="EMBL" id="JAKMUU010000009">
    <property type="protein sequence ID" value="MCZ9307946.1"/>
    <property type="molecule type" value="Genomic_DNA"/>
</dbReference>
<name>A0A9X3MBQ2_9CORY</name>
<evidence type="ECO:0000313" key="2">
    <source>
        <dbReference type="Proteomes" id="UP001146430"/>
    </source>
</evidence>
<gene>
    <name evidence="1" type="ORF">L8V01_10745</name>
</gene>